<dbReference type="Pfam" id="PF00395">
    <property type="entry name" value="SLH"/>
    <property type="match status" value="2"/>
</dbReference>
<keyword evidence="2" id="KW-0677">Repeat</keyword>
<feature type="active site" description="Proton donor" evidence="5">
    <location>
        <position position="241"/>
    </location>
</feature>
<evidence type="ECO:0000256" key="5">
    <source>
        <dbReference type="PROSITE-ProRule" id="PRU01100"/>
    </source>
</evidence>
<evidence type="ECO:0000259" key="7">
    <source>
        <dbReference type="PROSITE" id="PS51272"/>
    </source>
</evidence>
<feature type="domain" description="GH26" evidence="8">
    <location>
        <begin position="79"/>
        <end position="435"/>
    </location>
</feature>
<keyword evidence="4 5" id="KW-0326">Glycosidase</keyword>
<dbReference type="InterPro" id="IPR013783">
    <property type="entry name" value="Ig-like_fold"/>
</dbReference>
<organism evidence="9 10">
    <name type="scientific">Candidatus Monoglobus merdigallinarum</name>
    <dbReference type="NCBI Taxonomy" id="2838698"/>
    <lineage>
        <taxon>Bacteria</taxon>
        <taxon>Bacillati</taxon>
        <taxon>Bacillota</taxon>
        <taxon>Clostridia</taxon>
        <taxon>Monoglobales</taxon>
        <taxon>Monoglobaceae</taxon>
        <taxon>Monoglobus</taxon>
    </lineage>
</organism>
<accession>A0A9D1TLS5</accession>
<proteinExistence type="inferred from homology"/>
<evidence type="ECO:0000256" key="3">
    <source>
        <dbReference type="ARBA" id="ARBA00022801"/>
    </source>
</evidence>
<feature type="active site" description="Nucleophile" evidence="5">
    <location>
        <position position="356"/>
    </location>
</feature>
<name>A0A9D1TLS5_9FIRM</name>
<reference evidence="9" key="2">
    <citation type="submission" date="2021-04" db="EMBL/GenBank/DDBJ databases">
        <authorList>
            <person name="Gilroy R."/>
        </authorList>
    </citation>
    <scope>NUCLEOTIDE SEQUENCE</scope>
    <source>
        <strain evidence="9">5790</strain>
    </source>
</reference>
<protein>
    <submittedName>
        <fullName evidence="9">S-layer homology domain-containing protein</fullName>
    </submittedName>
</protein>
<keyword evidence="3 5" id="KW-0378">Hydrolase</keyword>
<evidence type="ECO:0000256" key="1">
    <source>
        <dbReference type="ARBA" id="ARBA00007754"/>
    </source>
</evidence>
<evidence type="ECO:0000256" key="2">
    <source>
        <dbReference type="ARBA" id="ARBA00022737"/>
    </source>
</evidence>
<dbReference type="PANTHER" id="PTHR40079:SF4">
    <property type="entry name" value="GH26 DOMAIN-CONTAINING PROTEIN-RELATED"/>
    <property type="match status" value="1"/>
</dbReference>
<evidence type="ECO:0000313" key="10">
    <source>
        <dbReference type="Proteomes" id="UP000824162"/>
    </source>
</evidence>
<dbReference type="SUPFAM" id="SSF51445">
    <property type="entry name" value="(Trans)glycosidases"/>
    <property type="match status" value="1"/>
</dbReference>
<gene>
    <name evidence="9" type="ORF">H9900_04735</name>
</gene>
<evidence type="ECO:0000256" key="4">
    <source>
        <dbReference type="ARBA" id="ARBA00023295"/>
    </source>
</evidence>
<dbReference type="InterPro" id="IPR001119">
    <property type="entry name" value="SLH_dom"/>
</dbReference>
<evidence type="ECO:0000256" key="6">
    <source>
        <dbReference type="SAM" id="SignalP"/>
    </source>
</evidence>
<evidence type="ECO:0000313" key="9">
    <source>
        <dbReference type="EMBL" id="HIV86100.1"/>
    </source>
</evidence>
<dbReference type="GO" id="GO:0006080">
    <property type="term" value="P:substituted mannan metabolic process"/>
    <property type="evidence" value="ECO:0007669"/>
    <property type="project" value="InterPro"/>
</dbReference>
<dbReference type="Gene3D" id="2.60.40.10">
    <property type="entry name" value="Immunoglobulins"/>
    <property type="match status" value="1"/>
</dbReference>
<feature type="signal peptide" evidence="6">
    <location>
        <begin position="1"/>
        <end position="24"/>
    </location>
</feature>
<dbReference type="EMBL" id="DXIJ01000100">
    <property type="protein sequence ID" value="HIV86100.1"/>
    <property type="molecule type" value="Genomic_DNA"/>
</dbReference>
<dbReference type="PROSITE" id="PS51764">
    <property type="entry name" value="GH26"/>
    <property type="match status" value="1"/>
</dbReference>
<dbReference type="InterPro" id="IPR017853">
    <property type="entry name" value="GH"/>
</dbReference>
<comment type="similarity">
    <text evidence="1 5">Belongs to the glycosyl hydrolase 26 family.</text>
</comment>
<evidence type="ECO:0000259" key="8">
    <source>
        <dbReference type="PROSITE" id="PS51764"/>
    </source>
</evidence>
<comment type="caution">
    <text evidence="9">The sequence shown here is derived from an EMBL/GenBank/DDBJ whole genome shotgun (WGS) entry which is preliminary data.</text>
</comment>
<sequence>MRIKKLIAAAAAAALTLSAVPVLAYEFPNSFWPLNDGFNAAVSAGDYYGIIDYGTRSVEMMEGEPQNSDTLGVLASRTYEVANAYEMLGDYENAAVYFEKYIPYGEYFGWDDGVNIARAKTDAFPSSLDLYTLSSEPTVYFWAKNEPKSGVYYGQVNEETESSDSMTLIYQEYGDTSTLNWLDAALSEAEASGRRVELALNFPGEGSQLDSIISDTSFIDSLCSVLREHSSLVMYLRIGAEMNVWSDLPDAGKYISAFRKVAAEARNASSNIATVWSVGHTSPNGVEMNDFYPGDEYVDWVGVSAYAVRYFMGRSWSAAESYNEIYFKAGDGADPVRILREVVTKYGDRKPIMIAEGGAARYTRGEVFADSTEWARLNILRMYSVAMMEYPQIKLAAYFNKATPGEAQDYDIESVPELEAAFESVTSMPWFIQRGETAAQSFARADGTVYAGGSTLEIYAAPYVFRDSQPRVDYYVDGAWVGAAVYLPYGTTLDLSAVSDGTHVLEAVVTSNGAEKLRRSYSLQKSAPAAPGAGGFSDTGALSKTQGEAVEFVSSGGIVNGYEDGSFRPGASITRAEFAAMVCRAFGYDSSGRCSFTDAADHWASGYIKACADRGAINGTGNGLFSPEDNVTFEQAAKILTVCAGLTDGVGVAYPQGFVSIGDDAGMFRYMENRTVGSSLARIDAACMFYGCME</sequence>
<dbReference type="GO" id="GO:0016985">
    <property type="term" value="F:mannan endo-1,4-beta-mannosidase activity"/>
    <property type="evidence" value="ECO:0007669"/>
    <property type="project" value="InterPro"/>
</dbReference>
<reference evidence="9" key="1">
    <citation type="journal article" date="2021" name="PeerJ">
        <title>Extensive microbial diversity within the chicken gut microbiome revealed by metagenomics and culture.</title>
        <authorList>
            <person name="Gilroy R."/>
            <person name="Ravi A."/>
            <person name="Getino M."/>
            <person name="Pursley I."/>
            <person name="Horton D.L."/>
            <person name="Alikhan N.F."/>
            <person name="Baker D."/>
            <person name="Gharbi K."/>
            <person name="Hall N."/>
            <person name="Watson M."/>
            <person name="Adriaenssens E.M."/>
            <person name="Foster-Nyarko E."/>
            <person name="Jarju S."/>
            <person name="Secka A."/>
            <person name="Antonio M."/>
            <person name="Oren A."/>
            <person name="Chaudhuri R.R."/>
            <person name="La Ragione R."/>
            <person name="Hildebrand F."/>
            <person name="Pallen M.J."/>
        </authorList>
    </citation>
    <scope>NUCLEOTIDE SEQUENCE</scope>
    <source>
        <strain evidence="9">5790</strain>
    </source>
</reference>
<dbReference type="PANTHER" id="PTHR40079">
    <property type="entry name" value="MANNAN ENDO-1,4-BETA-MANNOSIDASE E-RELATED"/>
    <property type="match status" value="1"/>
</dbReference>
<dbReference type="PROSITE" id="PS51272">
    <property type="entry name" value="SLH"/>
    <property type="match status" value="2"/>
</dbReference>
<dbReference type="Proteomes" id="UP000824162">
    <property type="component" value="Unassembled WGS sequence"/>
</dbReference>
<dbReference type="AlphaFoldDB" id="A0A9D1TLS5"/>
<feature type="domain" description="SLH" evidence="7">
    <location>
        <begin position="597"/>
        <end position="654"/>
    </location>
</feature>
<dbReference type="InterPro" id="IPR022790">
    <property type="entry name" value="GH26_dom"/>
</dbReference>
<keyword evidence="6" id="KW-0732">Signal</keyword>
<feature type="domain" description="SLH" evidence="7">
    <location>
        <begin position="533"/>
        <end position="596"/>
    </location>
</feature>
<dbReference type="InterPro" id="IPR000805">
    <property type="entry name" value="Glyco_hydro_26"/>
</dbReference>
<feature type="chain" id="PRO_5039467508" evidence="6">
    <location>
        <begin position="25"/>
        <end position="694"/>
    </location>
</feature>
<dbReference type="Gene3D" id="3.20.20.80">
    <property type="entry name" value="Glycosidases"/>
    <property type="match status" value="1"/>
</dbReference>